<dbReference type="Proteomes" id="UP001497535">
    <property type="component" value="Unassembled WGS sequence"/>
</dbReference>
<organism evidence="1 2">
    <name type="scientific">Meloidogyne enterolobii</name>
    <name type="common">Root-knot nematode worm</name>
    <name type="synonym">Meloidogyne mayaguensis</name>
    <dbReference type="NCBI Taxonomy" id="390850"/>
    <lineage>
        <taxon>Eukaryota</taxon>
        <taxon>Metazoa</taxon>
        <taxon>Ecdysozoa</taxon>
        <taxon>Nematoda</taxon>
        <taxon>Chromadorea</taxon>
        <taxon>Rhabditida</taxon>
        <taxon>Tylenchina</taxon>
        <taxon>Tylenchomorpha</taxon>
        <taxon>Tylenchoidea</taxon>
        <taxon>Meloidogynidae</taxon>
        <taxon>Meloidogyninae</taxon>
        <taxon>Meloidogyne</taxon>
    </lineage>
</organism>
<sequence length="347" mass="39073">MAITLFWTFFLFSFLLLFTFILTKPTFIKKDDFEEDLEEQVNEDENNDFPSVDIQTKNGQLRGFRIQLEPPSLLSQQTRYRLADIFLGIPFAQPPIEKLRLEKPLPPKNWNGTLDATTIPPACVPQHILAAPDYSEDCLYLNLFRPTIENKKRTVPNTPEQHKFPILLFIHGGGFCVGGTFLEGYNNIANNFVSQGIIPLYFKGFFSDGTKKNPGNLGLWDQHQALVWIRQNVATFGGDPNRVTVWGQSAGSASTSILSISKYTRDLFHQSIQQSGSLFSPWALNEGVLESSKKTLKSVGCPTNGAEEECLKQIDVEDLVEGIQKLVGIFLNFGTFPFMPTKFLTVH</sequence>
<evidence type="ECO:0000313" key="1">
    <source>
        <dbReference type="EMBL" id="CAK5091902.1"/>
    </source>
</evidence>
<evidence type="ECO:0000313" key="2">
    <source>
        <dbReference type="Proteomes" id="UP001497535"/>
    </source>
</evidence>
<dbReference type="EMBL" id="CAVMJV010000090">
    <property type="protein sequence ID" value="CAK5091902.1"/>
    <property type="molecule type" value="Genomic_DNA"/>
</dbReference>
<gene>
    <name evidence="1" type="ORF">MENTE1834_LOCUS39768</name>
</gene>
<accession>A0ACB1AK10</accession>
<name>A0ACB1AK10_MELEN</name>
<protein>
    <submittedName>
        <fullName evidence="1">Uncharacterized protein</fullName>
    </submittedName>
</protein>
<keyword evidence="2" id="KW-1185">Reference proteome</keyword>
<reference evidence="1" key="1">
    <citation type="submission" date="2023-11" db="EMBL/GenBank/DDBJ databases">
        <authorList>
            <person name="Poullet M."/>
        </authorList>
    </citation>
    <scope>NUCLEOTIDE SEQUENCE</scope>
    <source>
        <strain evidence="1">E1834</strain>
    </source>
</reference>
<comment type="caution">
    <text evidence="1">The sequence shown here is derived from an EMBL/GenBank/DDBJ whole genome shotgun (WGS) entry which is preliminary data.</text>
</comment>
<proteinExistence type="predicted"/>